<dbReference type="Proteomes" id="UP000002059">
    <property type="component" value="Partially assembled WGS sequence"/>
</dbReference>
<sequence length="131" mass="14238">MDSAKHKYVRLKKLEPDVRHLQASPHINKEKRRSSAARIVSHCGLGIDESAMPLSGAPGVIGRQYPIPLLIGLHRMLNMQKLGGRICGRWASRASTKLGIGNEHLLPQGRGGFDTDDASVGPGPRDRVCSI</sequence>
<dbReference type="EMBL" id="KN294000">
    <property type="protein sequence ID" value="EEH41778.2"/>
    <property type="molecule type" value="Genomic_DNA"/>
</dbReference>
<feature type="region of interest" description="Disordered" evidence="1">
    <location>
        <begin position="106"/>
        <end position="131"/>
    </location>
</feature>
<gene>
    <name evidence="2" type="ORF">PAAG_03699</name>
</gene>
<protein>
    <submittedName>
        <fullName evidence="2">Uncharacterized protein</fullName>
    </submittedName>
</protein>
<name>C1GYV5_PARBA</name>
<accession>C1GYV5</accession>
<dbReference type="AlphaFoldDB" id="C1GYV5"/>
<evidence type="ECO:0000313" key="3">
    <source>
        <dbReference type="Proteomes" id="UP000002059"/>
    </source>
</evidence>
<dbReference type="KEGG" id="pbl:PAAG_03699"/>
<dbReference type="VEuPathDB" id="FungiDB:PAAG_03699"/>
<organism evidence="2 3">
    <name type="scientific">Paracoccidioides lutzii (strain ATCC MYA-826 / Pb01)</name>
    <name type="common">Paracoccidioides brasiliensis</name>
    <dbReference type="NCBI Taxonomy" id="502779"/>
    <lineage>
        <taxon>Eukaryota</taxon>
        <taxon>Fungi</taxon>
        <taxon>Dikarya</taxon>
        <taxon>Ascomycota</taxon>
        <taxon>Pezizomycotina</taxon>
        <taxon>Eurotiomycetes</taxon>
        <taxon>Eurotiomycetidae</taxon>
        <taxon>Onygenales</taxon>
        <taxon>Ajellomycetaceae</taxon>
        <taxon>Paracoccidioides</taxon>
    </lineage>
</organism>
<evidence type="ECO:0000256" key="1">
    <source>
        <dbReference type="SAM" id="MobiDB-lite"/>
    </source>
</evidence>
<dbReference type="GeneID" id="9097660"/>
<reference evidence="2 3" key="1">
    <citation type="journal article" date="2011" name="PLoS Genet.">
        <title>Comparative genomic analysis of human fungal pathogens causing paracoccidioidomycosis.</title>
        <authorList>
            <person name="Desjardins C.A."/>
            <person name="Champion M.D."/>
            <person name="Holder J.W."/>
            <person name="Muszewska A."/>
            <person name="Goldberg J."/>
            <person name="Bailao A.M."/>
            <person name="Brigido M.M."/>
            <person name="Ferreira M.E."/>
            <person name="Garcia A.M."/>
            <person name="Grynberg M."/>
            <person name="Gujja S."/>
            <person name="Heiman D.I."/>
            <person name="Henn M.R."/>
            <person name="Kodira C.D."/>
            <person name="Leon-Narvaez H."/>
            <person name="Longo L.V."/>
            <person name="Ma L.J."/>
            <person name="Malavazi I."/>
            <person name="Matsuo A.L."/>
            <person name="Morais F.V."/>
            <person name="Pereira M."/>
            <person name="Rodriguez-Brito S."/>
            <person name="Sakthikumar S."/>
            <person name="Salem-Izacc S.M."/>
            <person name="Sykes S.M."/>
            <person name="Teixeira M.M."/>
            <person name="Vallejo M.C."/>
            <person name="Walter M.E."/>
            <person name="Yandava C."/>
            <person name="Young S."/>
            <person name="Zeng Q."/>
            <person name="Zucker J."/>
            <person name="Felipe M.S."/>
            <person name="Goldman G.H."/>
            <person name="Haas B.J."/>
            <person name="McEwen J.G."/>
            <person name="Nino-Vega G."/>
            <person name="Puccia R."/>
            <person name="San-Blas G."/>
            <person name="Soares C.M."/>
            <person name="Birren B.W."/>
            <person name="Cuomo C.A."/>
        </authorList>
    </citation>
    <scope>NUCLEOTIDE SEQUENCE [LARGE SCALE GENOMIC DNA]</scope>
    <source>
        <strain evidence="3">ATCC MYA-826 / Pb01</strain>
    </source>
</reference>
<keyword evidence="3" id="KW-1185">Reference proteome</keyword>
<dbReference type="HOGENOM" id="CLU_1928241_0_0_1"/>
<evidence type="ECO:0000313" key="2">
    <source>
        <dbReference type="EMBL" id="EEH41778.2"/>
    </source>
</evidence>
<proteinExistence type="predicted"/>
<dbReference type="RefSeq" id="XP_002794106.2">
    <property type="nucleotide sequence ID" value="XM_002794060.2"/>
</dbReference>